<accession>A0A9W4SJS6</accession>
<name>A0A9W4SJS6_9GLOM</name>
<protein>
    <submittedName>
        <fullName evidence="7">12337_t:CDS:1</fullName>
    </submittedName>
</protein>
<feature type="transmembrane region" description="Helical" evidence="6">
    <location>
        <begin position="29"/>
        <end position="47"/>
    </location>
</feature>
<evidence type="ECO:0000256" key="5">
    <source>
        <dbReference type="ARBA" id="ARBA00023136"/>
    </source>
</evidence>
<comment type="caution">
    <text evidence="7">The sequence shown here is derived from an EMBL/GenBank/DDBJ whole genome shotgun (WGS) entry which is preliminary data.</text>
</comment>
<dbReference type="Pfam" id="PF11779">
    <property type="entry name" value="SPT_ssu-like"/>
    <property type="match status" value="1"/>
</dbReference>
<gene>
    <name evidence="7" type="ORF">FWILDA_LOCUS4787</name>
</gene>
<evidence type="ECO:0000256" key="4">
    <source>
        <dbReference type="ARBA" id="ARBA00022989"/>
    </source>
</evidence>
<evidence type="ECO:0000256" key="3">
    <source>
        <dbReference type="ARBA" id="ARBA00022824"/>
    </source>
</evidence>
<dbReference type="AlphaFoldDB" id="A0A9W4SJS6"/>
<keyword evidence="8" id="KW-1185">Reference proteome</keyword>
<sequence>MISQIRNYLAIKRYQSEVTTSSVEPWERALFNSAIVLSITLFTYTAFANLPNQGQNFPINIGDYHSFYL</sequence>
<keyword evidence="5 6" id="KW-0472">Membrane</keyword>
<keyword evidence="3" id="KW-0256">Endoplasmic reticulum</keyword>
<evidence type="ECO:0000256" key="2">
    <source>
        <dbReference type="ARBA" id="ARBA00022692"/>
    </source>
</evidence>
<keyword evidence="2 6" id="KW-0812">Transmembrane</keyword>
<reference evidence="7" key="1">
    <citation type="submission" date="2022-08" db="EMBL/GenBank/DDBJ databases">
        <authorList>
            <person name="Kallberg Y."/>
            <person name="Tangrot J."/>
            <person name="Rosling A."/>
        </authorList>
    </citation>
    <scope>NUCLEOTIDE SEQUENCE</scope>
    <source>
        <strain evidence="7">Wild A</strain>
    </source>
</reference>
<proteinExistence type="predicted"/>
<dbReference type="EMBL" id="CAMKVN010000751">
    <property type="protein sequence ID" value="CAI2170853.1"/>
    <property type="molecule type" value="Genomic_DNA"/>
</dbReference>
<dbReference type="InterPro" id="IPR024512">
    <property type="entry name" value="Ser_palmitoyltrfase_ssu-like"/>
</dbReference>
<comment type="subcellular location">
    <subcellularLocation>
        <location evidence="1">Endoplasmic reticulum membrane</location>
        <topology evidence="1">Multi-pass membrane protein</topology>
    </subcellularLocation>
</comment>
<keyword evidence="4 6" id="KW-1133">Transmembrane helix</keyword>
<evidence type="ECO:0000313" key="7">
    <source>
        <dbReference type="EMBL" id="CAI2170853.1"/>
    </source>
</evidence>
<evidence type="ECO:0000256" key="6">
    <source>
        <dbReference type="SAM" id="Phobius"/>
    </source>
</evidence>
<dbReference type="OrthoDB" id="202672at2759"/>
<organism evidence="7 8">
    <name type="scientific">Funneliformis geosporum</name>
    <dbReference type="NCBI Taxonomy" id="1117311"/>
    <lineage>
        <taxon>Eukaryota</taxon>
        <taxon>Fungi</taxon>
        <taxon>Fungi incertae sedis</taxon>
        <taxon>Mucoromycota</taxon>
        <taxon>Glomeromycotina</taxon>
        <taxon>Glomeromycetes</taxon>
        <taxon>Glomerales</taxon>
        <taxon>Glomeraceae</taxon>
        <taxon>Funneliformis</taxon>
    </lineage>
</organism>
<dbReference type="Proteomes" id="UP001153678">
    <property type="component" value="Unassembled WGS sequence"/>
</dbReference>
<dbReference type="GO" id="GO:0005789">
    <property type="term" value="C:endoplasmic reticulum membrane"/>
    <property type="evidence" value="ECO:0007669"/>
    <property type="project" value="UniProtKB-SubCell"/>
</dbReference>
<evidence type="ECO:0000313" key="8">
    <source>
        <dbReference type="Proteomes" id="UP001153678"/>
    </source>
</evidence>
<evidence type="ECO:0000256" key="1">
    <source>
        <dbReference type="ARBA" id="ARBA00004477"/>
    </source>
</evidence>